<organism evidence="9 10">
    <name type="scientific">Anoxybacteroides voinovskiense</name>
    <dbReference type="NCBI Taxonomy" id="230470"/>
    <lineage>
        <taxon>Bacteria</taxon>
        <taxon>Bacillati</taxon>
        <taxon>Bacillota</taxon>
        <taxon>Bacilli</taxon>
        <taxon>Bacillales</taxon>
        <taxon>Anoxybacillaceae</taxon>
        <taxon>Anoxybacteroides</taxon>
    </lineage>
</organism>
<evidence type="ECO:0000256" key="7">
    <source>
        <dbReference type="HAMAP-Rule" id="MF_02060"/>
    </source>
</evidence>
<sequence length="237" mass="27291">MMDEKEAKAFIEQLQQEGLLTEAMRPVWQMIMPERLKRMYDVLNERTRYITIITEAVDDPHNQAAVLRSAEAFGLQDVYVVTGSAPFQPNPFVTRNADKWLTVQQKKDIQTAIQQLKESGYQVFASYLGEGTIPLQAIDVSRPTALLFGNEHRGVSDEAIRLADGTFMIPMHGFVQSFNISVAAALTLYDVTERARRQAGEAYYLPFAEKKALYEQWMWQTLQPRLRRMMEMQFQKS</sequence>
<dbReference type="InterPro" id="IPR029028">
    <property type="entry name" value="Alpha/beta_knot_MTases"/>
</dbReference>
<keyword evidence="3 7" id="KW-0808">Transferase</keyword>
<dbReference type="HAMAP" id="MF_02060">
    <property type="entry name" value="tRNA_methyltr_TrmH"/>
    <property type="match status" value="1"/>
</dbReference>
<evidence type="ECO:0000259" key="8">
    <source>
        <dbReference type="Pfam" id="PF00588"/>
    </source>
</evidence>
<dbReference type="EMBL" id="JACIDE010000003">
    <property type="protein sequence ID" value="MBB4072783.1"/>
    <property type="molecule type" value="Genomic_DNA"/>
</dbReference>
<dbReference type="InterPro" id="IPR029026">
    <property type="entry name" value="tRNA_m1G_MTases_N"/>
</dbReference>
<evidence type="ECO:0000256" key="6">
    <source>
        <dbReference type="ARBA" id="ARBA00022884"/>
    </source>
</evidence>
<evidence type="ECO:0000256" key="4">
    <source>
        <dbReference type="ARBA" id="ARBA00022691"/>
    </source>
</evidence>
<keyword evidence="10" id="KW-1185">Reference proteome</keyword>
<dbReference type="AlphaFoldDB" id="A0A840DM63"/>
<dbReference type="Pfam" id="PF00588">
    <property type="entry name" value="SpoU_methylase"/>
    <property type="match status" value="1"/>
</dbReference>
<dbReference type="InterPro" id="IPR001537">
    <property type="entry name" value="SpoU_MeTrfase"/>
</dbReference>
<comment type="caution">
    <text evidence="7">Lacks conserved residue(s) required for the propagation of feature annotation.</text>
</comment>
<comment type="catalytic activity">
    <reaction evidence="7">
        <text>guanosine(18) in tRNA + S-adenosyl-L-methionine = 2'-O-methylguanosine(18) in tRNA + S-adenosyl-L-homocysteine + H(+)</text>
        <dbReference type="Rhea" id="RHEA:20077"/>
        <dbReference type="Rhea" id="RHEA-COMP:10190"/>
        <dbReference type="Rhea" id="RHEA-COMP:10192"/>
        <dbReference type="ChEBI" id="CHEBI:15378"/>
        <dbReference type="ChEBI" id="CHEBI:57856"/>
        <dbReference type="ChEBI" id="CHEBI:59789"/>
        <dbReference type="ChEBI" id="CHEBI:74269"/>
        <dbReference type="ChEBI" id="CHEBI:74445"/>
        <dbReference type="EC" id="2.1.1.34"/>
    </reaction>
</comment>
<dbReference type="Proteomes" id="UP000559598">
    <property type="component" value="Unassembled WGS sequence"/>
</dbReference>
<dbReference type="EC" id="2.1.1.34" evidence="7"/>
<dbReference type="CDD" id="cd18092">
    <property type="entry name" value="SpoU-like_TrmH"/>
    <property type="match status" value="1"/>
</dbReference>
<protein>
    <recommendedName>
        <fullName evidence="7">tRNA (guanosine(18)-2'-O)-methyltransferase</fullName>
        <ecNumber evidence="7">2.1.1.34</ecNumber>
    </recommendedName>
    <alternativeName>
        <fullName evidence="7">tRNA [Gm18] methyltransferase</fullName>
    </alternativeName>
</protein>
<comment type="similarity">
    <text evidence="7">Belongs to the class IV-like SAM-binding methyltransferase superfamily. RNA methyltransferase TrmH family.</text>
</comment>
<feature type="binding site" evidence="7">
    <location>
        <position position="126"/>
    </location>
    <ligand>
        <name>S-adenosyl-L-methionine</name>
        <dbReference type="ChEBI" id="CHEBI:59789"/>
    </ligand>
</feature>
<dbReference type="InterPro" id="IPR033671">
    <property type="entry name" value="TrmH"/>
</dbReference>
<dbReference type="Gene3D" id="3.40.1280.10">
    <property type="match status" value="1"/>
</dbReference>
<gene>
    <name evidence="7" type="primary">trmH</name>
    <name evidence="9" type="ORF">GGR02_000543</name>
</gene>
<keyword evidence="2 7" id="KW-0489">Methyltransferase</keyword>
<dbReference type="GO" id="GO:0000049">
    <property type="term" value="F:tRNA binding"/>
    <property type="evidence" value="ECO:0007669"/>
    <property type="project" value="UniProtKB-UniRule"/>
</dbReference>
<feature type="binding site" evidence="7">
    <location>
        <position position="169"/>
    </location>
    <ligand>
        <name>S-adenosyl-L-methionine</name>
        <dbReference type="ChEBI" id="CHEBI:59789"/>
    </ligand>
</feature>
<dbReference type="GO" id="GO:0141100">
    <property type="term" value="F:tRNA (guanine(18)-2'-O)-methyltransferase activity"/>
    <property type="evidence" value="ECO:0007669"/>
    <property type="project" value="UniProtKB-UniRule"/>
</dbReference>
<comment type="caution">
    <text evidence="9">The sequence shown here is derived from an EMBL/GenBank/DDBJ whole genome shotgun (WGS) entry which is preliminary data.</text>
</comment>
<accession>A0A840DM63</accession>
<reference evidence="9 10" key="1">
    <citation type="submission" date="2020-08" db="EMBL/GenBank/DDBJ databases">
        <title>Genomic Encyclopedia of Type Strains, Phase IV (KMG-IV): sequencing the most valuable type-strain genomes for metagenomic binning, comparative biology and taxonomic classification.</title>
        <authorList>
            <person name="Goeker M."/>
        </authorList>
    </citation>
    <scope>NUCLEOTIDE SEQUENCE [LARGE SCALE GENOMIC DNA]</scope>
    <source>
        <strain evidence="9 10">DSM 17075</strain>
    </source>
</reference>
<evidence type="ECO:0000256" key="1">
    <source>
        <dbReference type="ARBA" id="ARBA00022555"/>
    </source>
</evidence>
<evidence type="ECO:0000313" key="10">
    <source>
        <dbReference type="Proteomes" id="UP000559598"/>
    </source>
</evidence>
<evidence type="ECO:0000256" key="2">
    <source>
        <dbReference type="ARBA" id="ARBA00022603"/>
    </source>
</evidence>
<dbReference type="PANTHER" id="PTHR43453">
    <property type="entry name" value="RRNA METHYLASE-LIKE"/>
    <property type="match status" value="1"/>
</dbReference>
<keyword evidence="4 7" id="KW-0949">S-adenosyl-L-methionine</keyword>
<feature type="domain" description="tRNA/rRNA methyltransferase SpoU type" evidence="8">
    <location>
        <begin position="50"/>
        <end position="189"/>
    </location>
</feature>
<evidence type="ECO:0000313" key="9">
    <source>
        <dbReference type="EMBL" id="MBB4072783.1"/>
    </source>
</evidence>
<keyword evidence="6 7" id="KW-0694">RNA-binding</keyword>
<keyword evidence="5 7" id="KW-0819">tRNA processing</keyword>
<evidence type="ECO:0000256" key="3">
    <source>
        <dbReference type="ARBA" id="ARBA00022679"/>
    </source>
</evidence>
<name>A0A840DM63_9BACL</name>
<comment type="function">
    <text evidence="7">Catalyzes the 2'-O methylation of guanosine at position 18 in tRNA.</text>
</comment>
<keyword evidence="1 7" id="KW-0820">tRNA-binding</keyword>
<dbReference type="PANTHER" id="PTHR43453:SF1">
    <property type="entry name" value="TRNA_RRNA METHYLTRANSFERASE SPOU TYPE DOMAIN-CONTAINING PROTEIN"/>
    <property type="match status" value="1"/>
</dbReference>
<dbReference type="SUPFAM" id="SSF75217">
    <property type="entry name" value="alpha/beta knot"/>
    <property type="match status" value="1"/>
</dbReference>
<evidence type="ECO:0000256" key="5">
    <source>
        <dbReference type="ARBA" id="ARBA00022694"/>
    </source>
</evidence>
<dbReference type="GO" id="GO:0002938">
    <property type="term" value="P:tRNA guanine ribose methylation"/>
    <property type="evidence" value="ECO:0007669"/>
    <property type="project" value="UniProtKB-UniRule"/>
</dbReference>
<proteinExistence type="inferred from homology"/>